<evidence type="ECO:0000313" key="5">
    <source>
        <dbReference type="Proteomes" id="UP000248090"/>
    </source>
</evidence>
<evidence type="ECO:0008006" key="6">
    <source>
        <dbReference type="Google" id="ProtNLM"/>
    </source>
</evidence>
<feature type="signal peptide" evidence="1">
    <location>
        <begin position="1"/>
        <end position="21"/>
    </location>
</feature>
<dbReference type="EMBL" id="LAPT01000069">
    <property type="protein sequence ID" value="PXF30643.1"/>
    <property type="molecule type" value="Genomic_DNA"/>
</dbReference>
<keyword evidence="5" id="KW-1185">Reference proteome</keyword>
<evidence type="ECO:0000259" key="3">
    <source>
        <dbReference type="PROSITE" id="PS51208"/>
    </source>
</evidence>
<feature type="domain" description="VWFA" evidence="2">
    <location>
        <begin position="26"/>
        <end position="229"/>
    </location>
</feature>
<dbReference type="NCBIfam" id="TIGR01414">
    <property type="entry name" value="autotrans_barl"/>
    <property type="match status" value="1"/>
</dbReference>
<feature type="chain" id="PRO_5045422836" description="Autotransporter domain-containing protein" evidence="1">
    <location>
        <begin position="22"/>
        <end position="673"/>
    </location>
</feature>
<dbReference type="SUPFAM" id="SSF53300">
    <property type="entry name" value="vWA-like"/>
    <property type="match status" value="1"/>
</dbReference>
<comment type="caution">
    <text evidence="4">The sequence shown here is derived from an EMBL/GenBank/DDBJ whole genome shotgun (WGS) entry which is preliminary data.</text>
</comment>
<dbReference type="SMART" id="SM00869">
    <property type="entry name" value="Autotransporter"/>
    <property type="match status" value="1"/>
</dbReference>
<dbReference type="PROSITE" id="PS51208">
    <property type="entry name" value="AUTOTRANSPORTER"/>
    <property type="match status" value="1"/>
</dbReference>
<reference evidence="4 5" key="1">
    <citation type="submission" date="2015-03" db="EMBL/GenBank/DDBJ databases">
        <authorList>
            <person name="Krishnan R."/>
            <person name="Midha S."/>
            <person name="Patil P.B."/>
            <person name="Rameshkumar N."/>
        </authorList>
    </citation>
    <scope>NUCLEOTIDE SEQUENCE [LARGE SCALE GENOMIC DNA]</scope>
    <source>
        <strain evidence="4 5">L1E11</strain>
    </source>
</reference>
<organism evidence="4 5">
    <name type="scientific">Pokkaliibacter plantistimulans</name>
    <dbReference type="NCBI Taxonomy" id="1635171"/>
    <lineage>
        <taxon>Bacteria</taxon>
        <taxon>Pseudomonadati</taxon>
        <taxon>Pseudomonadota</taxon>
        <taxon>Gammaproteobacteria</taxon>
        <taxon>Oceanospirillales</taxon>
        <taxon>Balneatrichaceae</taxon>
        <taxon>Pokkaliibacter</taxon>
    </lineage>
</organism>
<name>A0ABX5LZM6_9GAMM</name>
<evidence type="ECO:0000259" key="2">
    <source>
        <dbReference type="PROSITE" id="PS50234"/>
    </source>
</evidence>
<dbReference type="Pfam" id="PF03797">
    <property type="entry name" value="Autotransporter"/>
    <property type="match status" value="1"/>
</dbReference>
<accession>A0ABX5LZM6</accession>
<dbReference type="PROSITE" id="PS50234">
    <property type="entry name" value="VWFA"/>
    <property type="match status" value="1"/>
</dbReference>
<dbReference type="Gene3D" id="2.40.128.130">
    <property type="entry name" value="Autotransporter beta-domain"/>
    <property type="match status" value="1"/>
</dbReference>
<dbReference type="InterPro" id="IPR002035">
    <property type="entry name" value="VWF_A"/>
</dbReference>
<dbReference type="Gene3D" id="3.40.50.410">
    <property type="entry name" value="von Willebrand factor, type A domain"/>
    <property type="match status" value="1"/>
</dbReference>
<dbReference type="SUPFAM" id="SSF103515">
    <property type="entry name" value="Autotransporter"/>
    <property type="match status" value="1"/>
</dbReference>
<protein>
    <recommendedName>
        <fullName evidence="6">Autotransporter domain-containing protein</fullName>
    </recommendedName>
</protein>
<dbReference type="InterPro" id="IPR006315">
    <property type="entry name" value="OM_autotransptr_brl_dom"/>
</dbReference>
<dbReference type="RefSeq" id="WP_110187909.1">
    <property type="nucleotide sequence ID" value="NZ_CP177354.1"/>
</dbReference>
<dbReference type="Proteomes" id="UP000248090">
    <property type="component" value="Unassembled WGS sequence"/>
</dbReference>
<dbReference type="InterPro" id="IPR005546">
    <property type="entry name" value="Autotransporte_beta"/>
</dbReference>
<feature type="domain" description="Autotransporter" evidence="3">
    <location>
        <begin position="401"/>
        <end position="673"/>
    </location>
</feature>
<gene>
    <name evidence="4" type="ORF">WH50_14130</name>
</gene>
<dbReference type="InterPro" id="IPR036709">
    <property type="entry name" value="Autotransporte_beta_dom_sf"/>
</dbReference>
<proteinExistence type="predicted"/>
<dbReference type="InterPro" id="IPR036465">
    <property type="entry name" value="vWFA_dom_sf"/>
</dbReference>
<evidence type="ECO:0000256" key="1">
    <source>
        <dbReference type="SAM" id="SignalP"/>
    </source>
</evidence>
<evidence type="ECO:0000313" key="4">
    <source>
        <dbReference type="EMBL" id="PXF30643.1"/>
    </source>
</evidence>
<sequence>MKLTPLAAILCGSALSTCALAASTFDMVVAIDESGSMSGEQDFIGSYIKNIDQLLNDQGVTLNQFGLMGFGGSPYDTATANEGGRETTSSALYHYFTLDTASGANFGTSTELDTATAQLAVSGGTEDGYRAIDYIYRNYEFRANAGSSILLITDEDRDDDSADLTPTVDKAAIVNQLTTNKTVLHVVVSQHFTDKNGNTAIAVVGADPDTGYAYVEDSNGVISKVQGYILVPTFDTTQADYTEIALSSGGTAMDIEQLRSVYLDPTALAALSAEFAALIAQIASEQPSLVGIDCDSASGAAAQACAVLIVTDCEPLQEVASSLAESTDPDVLRSRLRRLTPVNNGQLTTSSMQSVQAVRRLLSLRLGQKRMGLNGVGLVGVGGSELQLGGGTGSSGGAASADASDSGMFIQGIYSHAKQGASGNADGYKSDNYSLVLGFDRYVSSRTQVGAAFGYSNADASVDNGDGSNADTYSLMAYSSYEMIPALFLETVIGYSNIKYDTSRNTGFGVANGDTHGDLWSASVGVSKDLVYGKWGLQPFVRLDYSHLKIKGYTESGSSADLSVSSQSTDSVLSEVGSRILYTFNPTTQGELYLAWEHEFNDGGRSVSAVFAGDPSQVLKTDIAGNPSDYARIGVGVRKDFNANSNLTVRIEGLYGNDDYREHSLQLRYNYQF</sequence>
<keyword evidence="1" id="KW-0732">Signal</keyword>